<dbReference type="CDD" id="cd00041">
    <property type="entry name" value="CUB"/>
    <property type="match status" value="1"/>
</dbReference>
<dbReference type="PROSITE" id="PS01180">
    <property type="entry name" value="CUB"/>
    <property type="match status" value="1"/>
</dbReference>
<protein>
    <recommendedName>
        <fullName evidence="5">CUB domain-containing protein</fullName>
    </recommendedName>
</protein>
<keyword evidence="4" id="KW-0732">Signal</keyword>
<dbReference type="AlphaFoldDB" id="A0A7J5ZUI1"/>
<dbReference type="InterPro" id="IPR035914">
    <property type="entry name" value="Sperma_CUB_dom_sf"/>
</dbReference>
<name>A0A7J5ZUI1_AMEME</name>
<evidence type="ECO:0000256" key="2">
    <source>
        <dbReference type="PROSITE-ProRule" id="PRU00059"/>
    </source>
</evidence>
<dbReference type="SMART" id="SM00042">
    <property type="entry name" value="CUB"/>
    <property type="match status" value="1"/>
</dbReference>
<evidence type="ECO:0000256" key="4">
    <source>
        <dbReference type="SAM" id="SignalP"/>
    </source>
</evidence>
<keyword evidence="7" id="KW-1185">Reference proteome</keyword>
<dbReference type="Gene3D" id="2.60.120.290">
    <property type="entry name" value="Spermadhesin, CUB domain"/>
    <property type="match status" value="1"/>
</dbReference>
<gene>
    <name evidence="6" type="ORF">AMELA_G00236130</name>
</gene>
<proteinExistence type="predicted"/>
<evidence type="ECO:0000313" key="6">
    <source>
        <dbReference type="EMBL" id="KAF4074136.1"/>
    </source>
</evidence>
<dbReference type="Proteomes" id="UP000593565">
    <property type="component" value="Unassembled WGS sequence"/>
</dbReference>
<accession>A0A7J5ZUI1</accession>
<feature type="compositionally biased region" description="Basic and acidic residues" evidence="3">
    <location>
        <begin position="403"/>
        <end position="413"/>
    </location>
</feature>
<evidence type="ECO:0000256" key="3">
    <source>
        <dbReference type="SAM" id="MobiDB-lite"/>
    </source>
</evidence>
<feature type="chain" id="PRO_5029831100" description="CUB domain-containing protein" evidence="4">
    <location>
        <begin position="21"/>
        <end position="623"/>
    </location>
</feature>
<dbReference type="Pfam" id="PF00431">
    <property type="entry name" value="CUB"/>
    <property type="match status" value="1"/>
</dbReference>
<feature type="signal peptide" evidence="4">
    <location>
        <begin position="1"/>
        <end position="20"/>
    </location>
</feature>
<dbReference type="EMBL" id="JAAGNN010000022">
    <property type="protein sequence ID" value="KAF4074136.1"/>
    <property type="molecule type" value="Genomic_DNA"/>
</dbReference>
<comment type="caution">
    <text evidence="6">The sequence shown here is derived from an EMBL/GenBank/DDBJ whole genome shotgun (WGS) entry which is preliminary data.</text>
</comment>
<evidence type="ECO:0000256" key="1">
    <source>
        <dbReference type="ARBA" id="ARBA00023157"/>
    </source>
</evidence>
<comment type="caution">
    <text evidence="2">Lacks conserved residue(s) required for the propagation of feature annotation.</text>
</comment>
<feature type="region of interest" description="Disordered" evidence="3">
    <location>
        <begin position="395"/>
        <end position="439"/>
    </location>
</feature>
<keyword evidence="1" id="KW-1015">Disulfide bond</keyword>
<dbReference type="SUPFAM" id="SSF49854">
    <property type="entry name" value="Spermadhesin, CUB domain"/>
    <property type="match status" value="1"/>
</dbReference>
<evidence type="ECO:0000259" key="5">
    <source>
        <dbReference type="PROSITE" id="PS01180"/>
    </source>
</evidence>
<sequence>MLLLCLRVFCAAVVCVLCSGQRVFFKCGAKLDVVDGQGLILSPGFPNNYASGMHCVWQFFVPVGHQLTMEMFDFDVFESTEKNSTTSADMITSEEIGEHLLTKGITRSQPVLKEQSMEMTEIGDKMESEVSNMAKRVSERLSEPQLSDRAKEKAQSTVFPSSFGGEKTYHLLPSSTPTAIIEDESETLQLVMDVCPNDVLYITDLITFSSRFCGSKRPSDDQLVFGSDVEMVEVIMELITNTHWGRGFALIFRYHNRTTEAAIEVGGQRSSAPSVGAVEALLAAVSLAALFTTSLMIVLCVTLRPKLCAKESNMTSFITSEVPVQNLHTDSSELQLVTANHPGQELNKNDNNLTLPHTGNIPECLSSQNAELGCTKGLMEMELGADEVFMISDTDTPSFSPSTHRERFLRRSDTGTAQPSDWMPRSEPSNWPSRGSHVGSERPRAWSVRTFHDFLLPLPQLNRKWCSWNVTSPFTKLVDTVSPGSVVDGGGDVVKVPSAQHQRRYMSRSHTSHQICEPDGALCVPEQGVEVKICEFSADDDHVTIPVFAISEDDDREPLVSAEHQNHVKNNVVRNHESIPSLGSTHLAFTDEESAVWKNTSHKIQLPSLSHVTVTCDFVGTSM</sequence>
<organism evidence="6 7">
    <name type="scientific">Ameiurus melas</name>
    <name type="common">Black bullhead</name>
    <name type="synonym">Silurus melas</name>
    <dbReference type="NCBI Taxonomy" id="219545"/>
    <lineage>
        <taxon>Eukaryota</taxon>
        <taxon>Metazoa</taxon>
        <taxon>Chordata</taxon>
        <taxon>Craniata</taxon>
        <taxon>Vertebrata</taxon>
        <taxon>Euteleostomi</taxon>
        <taxon>Actinopterygii</taxon>
        <taxon>Neopterygii</taxon>
        <taxon>Teleostei</taxon>
        <taxon>Ostariophysi</taxon>
        <taxon>Siluriformes</taxon>
        <taxon>Ictaluridae</taxon>
        <taxon>Ameiurus</taxon>
    </lineage>
</organism>
<dbReference type="InterPro" id="IPR000859">
    <property type="entry name" value="CUB_dom"/>
</dbReference>
<reference evidence="6 7" key="1">
    <citation type="submission" date="2020-02" db="EMBL/GenBank/DDBJ databases">
        <title>A chromosome-scale genome assembly of the black bullhead catfish (Ameiurus melas).</title>
        <authorList>
            <person name="Wen M."/>
            <person name="Zham M."/>
            <person name="Cabau C."/>
            <person name="Klopp C."/>
            <person name="Donnadieu C."/>
            <person name="Roques C."/>
            <person name="Bouchez O."/>
            <person name="Lampietro C."/>
            <person name="Jouanno E."/>
            <person name="Herpin A."/>
            <person name="Louis A."/>
            <person name="Berthelot C."/>
            <person name="Parey E."/>
            <person name="Roest-Crollius H."/>
            <person name="Braasch I."/>
            <person name="Postlethwait J."/>
            <person name="Robinson-Rechavi M."/>
            <person name="Echchiki A."/>
            <person name="Begum T."/>
            <person name="Montfort J."/>
            <person name="Schartl M."/>
            <person name="Bobe J."/>
            <person name="Guiguen Y."/>
        </authorList>
    </citation>
    <scope>NUCLEOTIDE SEQUENCE [LARGE SCALE GENOMIC DNA]</scope>
    <source>
        <strain evidence="6">M_S1</strain>
        <tissue evidence="6">Blood</tissue>
    </source>
</reference>
<evidence type="ECO:0000313" key="7">
    <source>
        <dbReference type="Proteomes" id="UP000593565"/>
    </source>
</evidence>
<feature type="domain" description="CUB" evidence="5">
    <location>
        <begin position="27"/>
        <end position="91"/>
    </location>
</feature>